<keyword evidence="3" id="KW-1185">Reference proteome</keyword>
<accession>A0AA86TB51</accession>
<dbReference type="AlphaFoldDB" id="A0AA86TB51"/>
<evidence type="ECO:0000313" key="3">
    <source>
        <dbReference type="Proteomes" id="UP001179121"/>
    </source>
</evidence>
<dbReference type="GO" id="GO:0035438">
    <property type="term" value="F:cyclic-di-GMP binding"/>
    <property type="evidence" value="ECO:0007669"/>
    <property type="project" value="InterPro"/>
</dbReference>
<dbReference type="KEGG" id="nti:DNFV4_04180"/>
<name>A0AA86TB51_9BACT</name>
<evidence type="ECO:0000259" key="1">
    <source>
        <dbReference type="Pfam" id="PF07238"/>
    </source>
</evidence>
<dbReference type="InterPro" id="IPR009875">
    <property type="entry name" value="PilZ_domain"/>
</dbReference>
<feature type="domain" description="PilZ" evidence="1">
    <location>
        <begin position="75"/>
        <end position="160"/>
    </location>
</feature>
<evidence type="ECO:0000313" key="2">
    <source>
        <dbReference type="EMBL" id="CAI4033738.1"/>
    </source>
</evidence>
<sequence length="168" mass="18595">MRLPVKTTTGYEGSTLVFDNTRELLSVISPGGEVLGTVSWASVIELVQSRQQSDDREVVQSMVPLALKVHYHAAGALSGEGLTAEFGGGGFFLETGTPLPVGTELTVEFSLPDQPHQRHMSKARVVWVRHKPERHLFLPGMEVQFVNLPETTHRQVRDLVSALQRARR</sequence>
<protein>
    <submittedName>
        <fullName evidence="2">PilZ domain-containing protein</fullName>
    </submittedName>
</protein>
<organism evidence="2 3">
    <name type="scientific">Nitrospira tepida</name>
    <dbReference type="NCBI Taxonomy" id="2973512"/>
    <lineage>
        <taxon>Bacteria</taxon>
        <taxon>Pseudomonadati</taxon>
        <taxon>Nitrospirota</taxon>
        <taxon>Nitrospiria</taxon>
        <taxon>Nitrospirales</taxon>
        <taxon>Nitrospiraceae</taxon>
        <taxon>Nitrospira</taxon>
    </lineage>
</organism>
<dbReference type="Pfam" id="PF07238">
    <property type="entry name" value="PilZ"/>
    <property type="match status" value="1"/>
</dbReference>
<proteinExistence type="predicted"/>
<dbReference type="Gene3D" id="2.40.10.220">
    <property type="entry name" value="predicted glycosyltransferase like domains"/>
    <property type="match status" value="1"/>
</dbReference>
<dbReference type="Proteomes" id="UP001179121">
    <property type="component" value="Chromosome"/>
</dbReference>
<reference evidence="2" key="1">
    <citation type="submission" date="2022-10" db="EMBL/GenBank/DDBJ databases">
        <authorList>
            <person name="Koch H."/>
        </authorList>
    </citation>
    <scope>NUCLEOTIDE SEQUENCE</scope>
    <source>
        <strain evidence="2">DNF</strain>
    </source>
</reference>
<dbReference type="EMBL" id="OX365700">
    <property type="protein sequence ID" value="CAI4033738.1"/>
    <property type="molecule type" value="Genomic_DNA"/>
</dbReference>
<dbReference type="RefSeq" id="WP_289271173.1">
    <property type="nucleotide sequence ID" value="NZ_OX365700.1"/>
</dbReference>
<gene>
    <name evidence="2" type="ORF">DNFV4_04180</name>
</gene>